<feature type="compositionally biased region" description="Basic and acidic residues" evidence="1">
    <location>
        <begin position="88"/>
        <end position="97"/>
    </location>
</feature>
<protein>
    <recommendedName>
        <fullName evidence="4">Secreted protein</fullName>
    </recommendedName>
</protein>
<dbReference type="Proteomes" id="UP001611548">
    <property type="component" value="Unassembled WGS sequence"/>
</dbReference>
<dbReference type="EMBL" id="JBIRWE010000007">
    <property type="protein sequence ID" value="MFI1966094.1"/>
    <property type="molecule type" value="Genomic_DNA"/>
</dbReference>
<dbReference type="RefSeq" id="WP_398718808.1">
    <property type="nucleotide sequence ID" value="NZ_JBIRWE010000007.1"/>
</dbReference>
<accession>A0ABW7UU03</accession>
<keyword evidence="3" id="KW-1185">Reference proteome</keyword>
<evidence type="ECO:0000313" key="2">
    <source>
        <dbReference type="EMBL" id="MFI1966094.1"/>
    </source>
</evidence>
<name>A0ABW7UU03_9ACTN</name>
<gene>
    <name evidence="2" type="ORF">ACH429_18640</name>
</gene>
<comment type="caution">
    <text evidence="2">The sequence shown here is derived from an EMBL/GenBank/DDBJ whole genome shotgun (WGS) entry which is preliminary data.</text>
</comment>
<sequence length="128" mass="13379">MRGDRAHRRIALGAAALMAFGAVGINGTGTAGAAVPRCQGRKVKTLDFATGRVHIYRAHLIRCAVTVAKSPGKRQRMTVSVQARGSHPRVDTGDYTRHAGPVSVTAGSRCVLVRGGVGSRSVSSGWLC</sequence>
<proteinExistence type="predicted"/>
<feature type="region of interest" description="Disordered" evidence="1">
    <location>
        <begin position="75"/>
        <end position="98"/>
    </location>
</feature>
<reference evidence="2 3" key="1">
    <citation type="submission" date="2024-10" db="EMBL/GenBank/DDBJ databases">
        <title>The Natural Products Discovery Center: Release of the First 8490 Sequenced Strains for Exploring Actinobacteria Biosynthetic Diversity.</title>
        <authorList>
            <person name="Kalkreuter E."/>
            <person name="Kautsar S.A."/>
            <person name="Yang D."/>
            <person name="Bader C.D."/>
            <person name="Teijaro C.N."/>
            <person name="Fluegel L."/>
            <person name="Davis C.M."/>
            <person name="Simpson J.R."/>
            <person name="Lauterbach L."/>
            <person name="Steele A.D."/>
            <person name="Gui C."/>
            <person name="Meng S."/>
            <person name="Li G."/>
            <person name="Viehrig K."/>
            <person name="Ye F."/>
            <person name="Su P."/>
            <person name="Kiefer A.F."/>
            <person name="Nichols A."/>
            <person name="Cepeda A.J."/>
            <person name="Yan W."/>
            <person name="Fan B."/>
            <person name="Jiang Y."/>
            <person name="Adhikari A."/>
            <person name="Zheng C.-J."/>
            <person name="Schuster L."/>
            <person name="Cowan T.M."/>
            <person name="Smanski M.J."/>
            <person name="Chevrette M.G."/>
            <person name="De Carvalho L.P.S."/>
            <person name="Shen B."/>
        </authorList>
    </citation>
    <scope>NUCLEOTIDE SEQUENCE [LARGE SCALE GENOMIC DNA]</scope>
    <source>
        <strain evidence="2 3">NPDC020327</strain>
    </source>
</reference>
<evidence type="ECO:0000256" key="1">
    <source>
        <dbReference type="SAM" id="MobiDB-lite"/>
    </source>
</evidence>
<organism evidence="2 3">
    <name type="scientific">Streptomyces pathocidini</name>
    <dbReference type="NCBI Taxonomy" id="1650571"/>
    <lineage>
        <taxon>Bacteria</taxon>
        <taxon>Bacillati</taxon>
        <taxon>Actinomycetota</taxon>
        <taxon>Actinomycetes</taxon>
        <taxon>Kitasatosporales</taxon>
        <taxon>Streptomycetaceae</taxon>
        <taxon>Streptomyces</taxon>
    </lineage>
</organism>
<evidence type="ECO:0000313" key="3">
    <source>
        <dbReference type="Proteomes" id="UP001611548"/>
    </source>
</evidence>
<evidence type="ECO:0008006" key="4">
    <source>
        <dbReference type="Google" id="ProtNLM"/>
    </source>
</evidence>